<evidence type="ECO:0000313" key="1">
    <source>
        <dbReference type="EMBL" id="CAB3400432.1"/>
    </source>
</evidence>
<accession>A0A8S1EE91</accession>
<dbReference type="Proteomes" id="UP000494206">
    <property type="component" value="Unassembled WGS sequence"/>
</dbReference>
<reference evidence="1 2" key="1">
    <citation type="submission" date="2020-04" db="EMBL/GenBank/DDBJ databases">
        <authorList>
            <person name="Laetsch R D."/>
            <person name="Stevens L."/>
            <person name="Kumar S."/>
            <person name="Blaxter L. M."/>
        </authorList>
    </citation>
    <scope>NUCLEOTIDE SEQUENCE [LARGE SCALE GENOMIC DNA]</scope>
</reference>
<dbReference type="AlphaFoldDB" id="A0A8S1EE91"/>
<proteinExistence type="predicted"/>
<name>A0A8S1EE91_9PELO</name>
<organism evidence="1 2">
    <name type="scientific">Caenorhabditis bovis</name>
    <dbReference type="NCBI Taxonomy" id="2654633"/>
    <lineage>
        <taxon>Eukaryota</taxon>
        <taxon>Metazoa</taxon>
        <taxon>Ecdysozoa</taxon>
        <taxon>Nematoda</taxon>
        <taxon>Chromadorea</taxon>
        <taxon>Rhabditida</taxon>
        <taxon>Rhabditina</taxon>
        <taxon>Rhabditomorpha</taxon>
        <taxon>Rhabditoidea</taxon>
        <taxon>Rhabditidae</taxon>
        <taxon>Peloderinae</taxon>
        <taxon>Caenorhabditis</taxon>
    </lineage>
</organism>
<evidence type="ECO:0000313" key="2">
    <source>
        <dbReference type="Proteomes" id="UP000494206"/>
    </source>
</evidence>
<gene>
    <name evidence="1" type="ORF">CBOVIS_LOCUS3376</name>
</gene>
<dbReference type="CDD" id="cd19941">
    <property type="entry name" value="TIL"/>
    <property type="match status" value="1"/>
</dbReference>
<sequence>MHLSNSGFLKLTLLFLKETNHEASDIQAWQSDMKSLILLILLTLWVYYSLAHNLTLNKNGEVMCPENEVYACSEACHTTCKNPINYCRYQCAKKRCVCKMGYARKGNQCKYDKKCSYYLRVCQNDRHCKPGYFCSFIRLCQPDIYERGNSKL</sequence>
<protein>
    <recommendedName>
        <fullName evidence="3">TIL domain-containing protein</fullName>
    </recommendedName>
</protein>
<keyword evidence="2" id="KW-1185">Reference proteome</keyword>
<evidence type="ECO:0008006" key="3">
    <source>
        <dbReference type="Google" id="ProtNLM"/>
    </source>
</evidence>
<comment type="caution">
    <text evidence="1">The sequence shown here is derived from an EMBL/GenBank/DDBJ whole genome shotgun (WGS) entry which is preliminary data.</text>
</comment>
<dbReference type="EMBL" id="CADEPM010000002">
    <property type="protein sequence ID" value="CAB3400432.1"/>
    <property type="molecule type" value="Genomic_DNA"/>
</dbReference>